<evidence type="ECO:0000256" key="13">
    <source>
        <dbReference type="ARBA" id="ARBA00032283"/>
    </source>
</evidence>
<comment type="similarity">
    <text evidence="4">Belongs to the gamma-BBH/TMLD family.</text>
</comment>
<protein>
    <recommendedName>
        <fullName evidence="5">trimethyllysine dioxygenase</fullName>
        <ecNumber evidence="5">1.14.11.8</ecNumber>
    </recommendedName>
    <alternativeName>
        <fullName evidence="12">Epsilon-trimethyllysine 2-oxoglutarate dioxygenase</fullName>
    </alternativeName>
    <alternativeName>
        <fullName evidence="11">TML hydroxylase</fullName>
    </alternativeName>
    <alternativeName>
        <fullName evidence="13">TML-alpha-ketoglutarate dioxygenase</fullName>
    </alternativeName>
</protein>
<comment type="cofactor">
    <cofactor evidence="2">
        <name>L-ascorbate</name>
        <dbReference type="ChEBI" id="CHEBI:38290"/>
    </cofactor>
</comment>
<dbReference type="InterPro" id="IPR042098">
    <property type="entry name" value="TauD-like_sf"/>
</dbReference>
<dbReference type="Proteomes" id="UP001305647">
    <property type="component" value="Unassembled WGS sequence"/>
</dbReference>
<feature type="domain" description="Gamma-butyrobetaine hydroxylase-like N-terminal" evidence="17">
    <location>
        <begin position="2"/>
        <end position="44"/>
    </location>
</feature>
<evidence type="ECO:0000256" key="11">
    <source>
        <dbReference type="ARBA" id="ARBA00030363"/>
    </source>
</evidence>
<dbReference type="SUPFAM" id="SSF51197">
    <property type="entry name" value="Clavaminate synthase-like"/>
    <property type="match status" value="1"/>
</dbReference>
<evidence type="ECO:0000256" key="5">
    <source>
        <dbReference type="ARBA" id="ARBA00012267"/>
    </source>
</evidence>
<evidence type="ECO:0000256" key="2">
    <source>
        <dbReference type="ARBA" id="ARBA00001961"/>
    </source>
</evidence>
<dbReference type="GO" id="GO:0005739">
    <property type="term" value="C:mitochondrion"/>
    <property type="evidence" value="ECO:0007669"/>
    <property type="project" value="TreeGrafter"/>
</dbReference>
<dbReference type="Pfam" id="PF02668">
    <property type="entry name" value="TauD"/>
    <property type="match status" value="1"/>
</dbReference>
<dbReference type="EC" id="1.14.11.8" evidence="5"/>
<dbReference type="InterPro" id="IPR050411">
    <property type="entry name" value="AlphaKG_dependent_hydroxylases"/>
</dbReference>
<keyword evidence="10" id="KW-0408">Iron</keyword>
<keyword evidence="9" id="KW-0560">Oxidoreductase</keyword>
<feature type="domain" description="TauD/TfdA-like" evidence="16">
    <location>
        <begin position="74"/>
        <end position="320"/>
    </location>
</feature>
<reference evidence="18" key="2">
    <citation type="submission" date="2023-05" db="EMBL/GenBank/DDBJ databases">
        <authorList>
            <consortium name="Lawrence Berkeley National Laboratory"/>
            <person name="Steindorff A."/>
            <person name="Hensen N."/>
            <person name="Bonometti L."/>
            <person name="Westerberg I."/>
            <person name="Brannstrom I.O."/>
            <person name="Guillou S."/>
            <person name="Cros-Aarteil S."/>
            <person name="Calhoun S."/>
            <person name="Haridas S."/>
            <person name="Kuo A."/>
            <person name="Mondo S."/>
            <person name="Pangilinan J."/>
            <person name="Riley R."/>
            <person name="Labutti K."/>
            <person name="Andreopoulos B."/>
            <person name="Lipzen A."/>
            <person name="Chen C."/>
            <person name="Yanf M."/>
            <person name="Daum C."/>
            <person name="Ng V."/>
            <person name="Clum A."/>
            <person name="Ohm R."/>
            <person name="Martin F."/>
            <person name="Silar P."/>
            <person name="Natvig D."/>
            <person name="Lalanne C."/>
            <person name="Gautier V."/>
            <person name="Ament-Velasquez S.L."/>
            <person name="Kruys A."/>
            <person name="Hutchinson M.I."/>
            <person name="Powell A.J."/>
            <person name="Barry K."/>
            <person name="Miller A.N."/>
            <person name="Grigoriev I.V."/>
            <person name="Debuchy R."/>
            <person name="Gladieux P."/>
            <person name="Thoren M.H."/>
            <person name="Johannesson H."/>
        </authorList>
    </citation>
    <scope>NUCLEOTIDE SEQUENCE</scope>
    <source>
        <strain evidence="18">CBS 757.83</strain>
    </source>
</reference>
<evidence type="ECO:0000313" key="18">
    <source>
        <dbReference type="EMBL" id="KAK4104857.1"/>
    </source>
</evidence>
<comment type="catalytic activity">
    <reaction evidence="15">
        <text>N(6),N(6),N(6)-trimethyl-L-lysine + 2-oxoglutarate + O2 = (3S)-3-hydroxy-N(6),N(6),N(6)-trimethyl-L-lysine + succinate + CO2</text>
        <dbReference type="Rhea" id="RHEA:14181"/>
        <dbReference type="ChEBI" id="CHEBI:15379"/>
        <dbReference type="ChEBI" id="CHEBI:16526"/>
        <dbReference type="ChEBI" id="CHEBI:16810"/>
        <dbReference type="ChEBI" id="CHEBI:30031"/>
        <dbReference type="ChEBI" id="CHEBI:58100"/>
        <dbReference type="ChEBI" id="CHEBI:141499"/>
        <dbReference type="EC" id="1.14.11.8"/>
    </reaction>
</comment>
<evidence type="ECO:0000256" key="7">
    <source>
        <dbReference type="ARBA" id="ARBA00022873"/>
    </source>
</evidence>
<comment type="caution">
    <text evidence="18">The sequence shown here is derived from an EMBL/GenBank/DDBJ whole genome shotgun (WGS) entry which is preliminary data.</text>
</comment>
<keyword evidence="7" id="KW-0124">Carnitine biosynthesis</keyword>
<dbReference type="GO" id="GO:0005506">
    <property type="term" value="F:iron ion binding"/>
    <property type="evidence" value="ECO:0007669"/>
    <property type="project" value="InterPro"/>
</dbReference>
<dbReference type="EMBL" id="MU863626">
    <property type="protein sequence ID" value="KAK4104857.1"/>
    <property type="molecule type" value="Genomic_DNA"/>
</dbReference>
<comment type="function">
    <text evidence="14">Converts trimethyllysine (TML) into hydroxytrimethyllysine (HTML).</text>
</comment>
<accession>A0AAN6QCT1</accession>
<evidence type="ECO:0000256" key="4">
    <source>
        <dbReference type="ARBA" id="ARBA00008654"/>
    </source>
</evidence>
<keyword evidence="19" id="KW-1185">Reference proteome</keyword>
<organism evidence="18 19">
    <name type="scientific">Parathielavia hyrcaniae</name>
    <dbReference type="NCBI Taxonomy" id="113614"/>
    <lineage>
        <taxon>Eukaryota</taxon>
        <taxon>Fungi</taxon>
        <taxon>Dikarya</taxon>
        <taxon>Ascomycota</taxon>
        <taxon>Pezizomycotina</taxon>
        <taxon>Sordariomycetes</taxon>
        <taxon>Sordariomycetidae</taxon>
        <taxon>Sordariales</taxon>
        <taxon>Chaetomiaceae</taxon>
        <taxon>Parathielavia</taxon>
    </lineage>
</organism>
<evidence type="ECO:0000259" key="17">
    <source>
        <dbReference type="Pfam" id="PF06155"/>
    </source>
</evidence>
<dbReference type="InterPro" id="IPR038492">
    <property type="entry name" value="GBBH-like_N_sf"/>
</dbReference>
<evidence type="ECO:0000256" key="15">
    <source>
        <dbReference type="ARBA" id="ARBA00049334"/>
    </source>
</evidence>
<reference evidence="18" key="1">
    <citation type="journal article" date="2023" name="Mol. Phylogenet. Evol.">
        <title>Genome-scale phylogeny and comparative genomics of the fungal order Sordariales.</title>
        <authorList>
            <person name="Hensen N."/>
            <person name="Bonometti L."/>
            <person name="Westerberg I."/>
            <person name="Brannstrom I.O."/>
            <person name="Guillou S."/>
            <person name="Cros-Aarteil S."/>
            <person name="Calhoun S."/>
            <person name="Haridas S."/>
            <person name="Kuo A."/>
            <person name="Mondo S."/>
            <person name="Pangilinan J."/>
            <person name="Riley R."/>
            <person name="LaButti K."/>
            <person name="Andreopoulos B."/>
            <person name="Lipzen A."/>
            <person name="Chen C."/>
            <person name="Yan M."/>
            <person name="Daum C."/>
            <person name="Ng V."/>
            <person name="Clum A."/>
            <person name="Steindorff A."/>
            <person name="Ohm R.A."/>
            <person name="Martin F."/>
            <person name="Silar P."/>
            <person name="Natvig D.O."/>
            <person name="Lalanne C."/>
            <person name="Gautier V."/>
            <person name="Ament-Velasquez S.L."/>
            <person name="Kruys A."/>
            <person name="Hutchinson M.I."/>
            <person name="Powell A.J."/>
            <person name="Barry K."/>
            <person name="Miller A.N."/>
            <person name="Grigoriev I.V."/>
            <person name="Debuchy R."/>
            <person name="Gladieux P."/>
            <person name="Hiltunen Thoren M."/>
            <person name="Johannesson H."/>
        </authorList>
    </citation>
    <scope>NUCLEOTIDE SEQUENCE</scope>
    <source>
        <strain evidence="18">CBS 757.83</strain>
    </source>
</reference>
<evidence type="ECO:0000256" key="14">
    <source>
        <dbReference type="ARBA" id="ARBA00046008"/>
    </source>
</evidence>
<dbReference type="Gene3D" id="3.30.2020.30">
    <property type="match status" value="1"/>
</dbReference>
<comment type="pathway">
    <text evidence="3">Amine and polyamine biosynthesis; carnitine biosynthesis.</text>
</comment>
<keyword evidence="6" id="KW-0479">Metal-binding</keyword>
<proteinExistence type="inferred from homology"/>
<sequence length="348" mass="39618">MQRTFDTFSIPKDLHITEARAGETHIYVTWSDGHKSSYSWHFLHPGAHSAAKPMTDVVPVLWNAREINLREPRSIKYAQVMDSEAGVARLTMNIRTLGFSFVTDTPYEDPNDTKRLLERIAFIRQTHYGGFYDFQPDLAMADTAYTNLALAPHTDNTYFTEPAGLQAFHCLAHEPPKGQADAPGGDSLLVDGFKAARMLAEQDPDAVGILSNVPIPWHASGNEGITIGPDKLYPVLEFHRRELHRIRWNNDDRGVVPISELGTGKSVEAWYEAARKWDQILRSQEMQYQFKLTPGTVLIFDNWRVLHGRTAFEGIRRICGGYINRDDFISRFRNTNYGHESSVERILR</sequence>
<evidence type="ECO:0000313" key="19">
    <source>
        <dbReference type="Proteomes" id="UP001305647"/>
    </source>
</evidence>
<dbReference type="Gene3D" id="3.60.130.10">
    <property type="entry name" value="Clavaminate synthase-like"/>
    <property type="match status" value="1"/>
</dbReference>
<dbReference type="GO" id="GO:0045329">
    <property type="term" value="P:carnitine biosynthetic process"/>
    <property type="evidence" value="ECO:0007669"/>
    <property type="project" value="UniProtKB-KW"/>
</dbReference>
<dbReference type="Pfam" id="PF06155">
    <property type="entry name" value="GBBH-like_N"/>
    <property type="match status" value="1"/>
</dbReference>
<evidence type="ECO:0000256" key="6">
    <source>
        <dbReference type="ARBA" id="ARBA00022723"/>
    </source>
</evidence>
<dbReference type="PANTHER" id="PTHR10696">
    <property type="entry name" value="GAMMA-BUTYROBETAINE HYDROXYLASE-RELATED"/>
    <property type="match status" value="1"/>
</dbReference>
<dbReference type="InterPro" id="IPR003819">
    <property type="entry name" value="TauD/TfdA-like"/>
</dbReference>
<dbReference type="CDD" id="cd00250">
    <property type="entry name" value="CAS_like"/>
    <property type="match status" value="1"/>
</dbReference>
<evidence type="ECO:0000256" key="9">
    <source>
        <dbReference type="ARBA" id="ARBA00023002"/>
    </source>
</evidence>
<dbReference type="InterPro" id="IPR012776">
    <property type="entry name" value="Trimethyllysine_dOase"/>
</dbReference>
<dbReference type="FunFam" id="3.60.130.10:FF:000001">
    <property type="entry name" value="Trimethyllysine dioxygenase, mitochondrial"/>
    <property type="match status" value="1"/>
</dbReference>
<evidence type="ECO:0000259" key="16">
    <source>
        <dbReference type="Pfam" id="PF02668"/>
    </source>
</evidence>
<evidence type="ECO:0000256" key="1">
    <source>
        <dbReference type="ARBA" id="ARBA00001954"/>
    </source>
</evidence>
<dbReference type="PANTHER" id="PTHR10696:SF51">
    <property type="entry name" value="TRIMETHYLLYSINE DIOXYGENASE, MITOCHONDRIAL"/>
    <property type="match status" value="1"/>
</dbReference>
<gene>
    <name evidence="18" type="ORF">N658DRAFT_504400</name>
</gene>
<evidence type="ECO:0000256" key="3">
    <source>
        <dbReference type="ARBA" id="ARBA00005022"/>
    </source>
</evidence>
<name>A0AAN6QCT1_9PEZI</name>
<dbReference type="NCBIfam" id="TIGR02410">
    <property type="entry name" value="carnitine_TMLD"/>
    <property type="match status" value="1"/>
</dbReference>
<dbReference type="AlphaFoldDB" id="A0AAN6QCT1"/>
<evidence type="ECO:0000256" key="8">
    <source>
        <dbReference type="ARBA" id="ARBA00022964"/>
    </source>
</evidence>
<keyword evidence="8 18" id="KW-0223">Dioxygenase</keyword>
<dbReference type="GO" id="GO:0050353">
    <property type="term" value="F:trimethyllysine dioxygenase activity"/>
    <property type="evidence" value="ECO:0007669"/>
    <property type="project" value="UniProtKB-EC"/>
</dbReference>
<comment type="cofactor">
    <cofactor evidence="1">
        <name>Fe(2+)</name>
        <dbReference type="ChEBI" id="CHEBI:29033"/>
    </cofactor>
</comment>
<dbReference type="InterPro" id="IPR010376">
    <property type="entry name" value="GBBH-like_N"/>
</dbReference>
<evidence type="ECO:0000256" key="12">
    <source>
        <dbReference type="ARBA" id="ARBA00031778"/>
    </source>
</evidence>
<evidence type="ECO:0000256" key="10">
    <source>
        <dbReference type="ARBA" id="ARBA00023004"/>
    </source>
</evidence>